<dbReference type="EMBL" id="JABSTQ010011539">
    <property type="protein sequence ID" value="KAG0410278.1"/>
    <property type="molecule type" value="Genomic_DNA"/>
</dbReference>
<gene>
    <name evidence="1" type="ORF">HPB47_012612</name>
</gene>
<evidence type="ECO:0000313" key="2">
    <source>
        <dbReference type="Proteomes" id="UP000805193"/>
    </source>
</evidence>
<evidence type="ECO:0000313" key="1">
    <source>
        <dbReference type="EMBL" id="KAG0410278.1"/>
    </source>
</evidence>
<reference evidence="1 2" key="1">
    <citation type="journal article" date="2020" name="Cell">
        <title>Large-Scale Comparative Analyses of Tick Genomes Elucidate Their Genetic Diversity and Vector Capacities.</title>
        <authorList>
            <consortium name="Tick Genome and Microbiome Consortium (TIGMIC)"/>
            <person name="Jia N."/>
            <person name="Wang J."/>
            <person name="Shi W."/>
            <person name="Du L."/>
            <person name="Sun Y."/>
            <person name="Zhan W."/>
            <person name="Jiang J.F."/>
            <person name="Wang Q."/>
            <person name="Zhang B."/>
            <person name="Ji P."/>
            <person name="Bell-Sakyi L."/>
            <person name="Cui X.M."/>
            <person name="Yuan T.T."/>
            <person name="Jiang B.G."/>
            <person name="Yang W.F."/>
            <person name="Lam T.T."/>
            <person name="Chang Q.C."/>
            <person name="Ding S.J."/>
            <person name="Wang X.J."/>
            <person name="Zhu J.G."/>
            <person name="Ruan X.D."/>
            <person name="Zhao L."/>
            <person name="Wei J.T."/>
            <person name="Ye R.Z."/>
            <person name="Que T.C."/>
            <person name="Du C.H."/>
            <person name="Zhou Y.H."/>
            <person name="Cheng J.X."/>
            <person name="Dai P.F."/>
            <person name="Guo W.B."/>
            <person name="Han X.H."/>
            <person name="Huang E.J."/>
            <person name="Li L.F."/>
            <person name="Wei W."/>
            <person name="Gao Y.C."/>
            <person name="Liu J.Z."/>
            <person name="Shao H.Z."/>
            <person name="Wang X."/>
            <person name="Wang C.C."/>
            <person name="Yang T.C."/>
            <person name="Huo Q.B."/>
            <person name="Li W."/>
            <person name="Chen H.Y."/>
            <person name="Chen S.E."/>
            <person name="Zhou L.G."/>
            <person name="Ni X.B."/>
            <person name="Tian J.H."/>
            <person name="Sheng Y."/>
            <person name="Liu T."/>
            <person name="Pan Y.S."/>
            <person name="Xia L.Y."/>
            <person name="Li J."/>
            <person name="Zhao F."/>
            <person name="Cao W.C."/>
        </authorList>
    </citation>
    <scope>NUCLEOTIDE SEQUENCE [LARGE SCALE GENOMIC DNA]</scope>
    <source>
        <strain evidence="1">Iper-2018</strain>
    </source>
</reference>
<name>A0AC60NT47_IXOPE</name>
<sequence>KVCAVLGCDNRCTWWHPFPKKGDGLRAKWATAIGLAEEQAEADDLFVCSRHFRPFDYAERGVVRKTAVPSQRLSGQEPSPSKPKPKPKPSPSPNPDGVKRKRKTSRELILLEAANNSDLDQDSLQSNIRPSRKAARVAALKISDTVRKYDLAVASAAEGADSDEDFDLAAEVRAEGGPFNRIPQASGAPAPGPMHGVRSTPHYTPARSFSARILSAKNPLNPDVVLPLLMECECEPLSVAQKEAHSRAARAYSRSVRKITEAKAMGAKLIYCCPKESYNIAQPVISQNQKLAKPTTVNLIYDARSGMLLSAGQAPLVLSTNTTKAAGPTITTVTPAGASGPCVPAGQPVAVKQVQGPPQGTVAARPIPLITGGTAPVTANSLLMVKVMPSKLLPGKTLQEKAQQLEAQFRRIVEGRDPVPWLVERGVVRTDLPCKFCQDKGLELQRDPGALNGYSLCCRQASCQRKNVLPQPSFFARFGLPLWRVLLLVYHWAVQSDAPLAMRETGVDSFLVRTVWRALQEVCARAVAIQQPLLGGPGVRVEVATAQMGRYLVLAALDRSTMATRLKVRRGLPLASAQAVPNCKTNSLFLALFELHAASKFVCLLCGAMATRHGAKLGVTAVTSLNRQAVSVALGWHSPIFLKSLEPWLRPGSVVVTEDTKFEVLQQQGFTVLSGQSAPKPGPDLVHAYLKRRLTDLFGRLVVNQLKLETVQGFLDELQWRERFGADPKQSFWSIMTDLLEHSGWKVSFDDMLAMHGTIPVQATEISPVVPKAEPEVIVCDSSSEDETSSSEDDRHEKNDSKEEEKDGVQDEKQQPI</sequence>
<dbReference type="Proteomes" id="UP000805193">
    <property type="component" value="Unassembled WGS sequence"/>
</dbReference>
<feature type="non-terminal residue" evidence="1">
    <location>
        <position position="1"/>
    </location>
</feature>
<proteinExistence type="predicted"/>
<organism evidence="1 2">
    <name type="scientific">Ixodes persulcatus</name>
    <name type="common">Taiga tick</name>
    <dbReference type="NCBI Taxonomy" id="34615"/>
    <lineage>
        <taxon>Eukaryota</taxon>
        <taxon>Metazoa</taxon>
        <taxon>Ecdysozoa</taxon>
        <taxon>Arthropoda</taxon>
        <taxon>Chelicerata</taxon>
        <taxon>Arachnida</taxon>
        <taxon>Acari</taxon>
        <taxon>Parasitiformes</taxon>
        <taxon>Ixodida</taxon>
        <taxon>Ixodoidea</taxon>
        <taxon>Ixodidae</taxon>
        <taxon>Ixodinae</taxon>
        <taxon>Ixodes</taxon>
    </lineage>
</organism>
<protein>
    <submittedName>
        <fullName evidence="1">Uncharacterized protein</fullName>
    </submittedName>
</protein>
<comment type="caution">
    <text evidence="1">The sequence shown here is derived from an EMBL/GenBank/DDBJ whole genome shotgun (WGS) entry which is preliminary data.</text>
</comment>
<keyword evidence="2" id="KW-1185">Reference proteome</keyword>
<accession>A0AC60NT47</accession>
<feature type="non-terminal residue" evidence="1">
    <location>
        <position position="817"/>
    </location>
</feature>